<protein>
    <submittedName>
        <fullName evidence="2">Helix-hairpin-helix domain-containing protein</fullName>
    </submittedName>
</protein>
<feature type="region of interest" description="Disordered" evidence="1">
    <location>
        <begin position="212"/>
        <end position="247"/>
    </location>
</feature>
<dbReference type="EMBL" id="JBHSJG010000012">
    <property type="protein sequence ID" value="MFC4986874.1"/>
    <property type="molecule type" value="Genomic_DNA"/>
</dbReference>
<sequence>MVTVEYASELDPLLEVTLPSDWLVAIVLKPGQLLADSDRPEDRLLGQLLSGGDDQRIIASQVAFLYYRGIDPDPDAPTRGNQISVKYDFENAQYELSSVLAETTVSTVDAAVDWVDEQFLATETFVETSLTLMRVAEDIHGLGRTGIRGLVETFETLEGIREANVDALADVPYVDGENATALQAALEDADAIEASHPTPLEQELGTVDGPLILDLQRGPVPGELLPTGASEPKYSSKAFGGTESDRR</sequence>
<proteinExistence type="predicted"/>
<gene>
    <name evidence="2" type="ORF">ACFPFO_03620</name>
</gene>
<reference evidence="2 3" key="1">
    <citation type="journal article" date="2019" name="Int. J. Syst. Evol. Microbiol.">
        <title>The Global Catalogue of Microorganisms (GCM) 10K type strain sequencing project: providing services to taxonomists for standard genome sequencing and annotation.</title>
        <authorList>
            <consortium name="The Broad Institute Genomics Platform"/>
            <consortium name="The Broad Institute Genome Sequencing Center for Infectious Disease"/>
            <person name="Wu L."/>
            <person name="Ma J."/>
        </authorList>
    </citation>
    <scope>NUCLEOTIDE SEQUENCE [LARGE SCALE GENOMIC DNA]</scope>
    <source>
        <strain evidence="2 3">CGMCC 1.15824</strain>
    </source>
</reference>
<dbReference type="Proteomes" id="UP001595925">
    <property type="component" value="Unassembled WGS sequence"/>
</dbReference>
<keyword evidence="3" id="KW-1185">Reference proteome</keyword>
<comment type="caution">
    <text evidence="2">The sequence shown here is derived from an EMBL/GenBank/DDBJ whole genome shotgun (WGS) entry which is preliminary data.</text>
</comment>
<dbReference type="InterPro" id="IPR010994">
    <property type="entry name" value="RuvA_2-like"/>
</dbReference>
<dbReference type="RefSeq" id="WP_224829151.1">
    <property type="nucleotide sequence ID" value="NZ_JAIVEF010000015.1"/>
</dbReference>
<dbReference type="SUPFAM" id="SSF47781">
    <property type="entry name" value="RuvA domain 2-like"/>
    <property type="match status" value="1"/>
</dbReference>
<accession>A0ABD5QCK8</accession>
<organism evidence="2 3">
    <name type="scientific">Saliphagus infecundisoli</name>
    <dbReference type="NCBI Taxonomy" id="1849069"/>
    <lineage>
        <taxon>Archaea</taxon>
        <taxon>Methanobacteriati</taxon>
        <taxon>Methanobacteriota</taxon>
        <taxon>Stenosarchaea group</taxon>
        <taxon>Halobacteria</taxon>
        <taxon>Halobacteriales</taxon>
        <taxon>Natrialbaceae</taxon>
        <taxon>Saliphagus</taxon>
    </lineage>
</organism>
<name>A0ABD5QCK8_9EURY</name>
<evidence type="ECO:0000256" key="1">
    <source>
        <dbReference type="SAM" id="MobiDB-lite"/>
    </source>
</evidence>
<dbReference type="AlphaFoldDB" id="A0ABD5QCK8"/>
<dbReference type="Gene3D" id="1.10.150.20">
    <property type="entry name" value="5' to 3' exonuclease, C-terminal subdomain"/>
    <property type="match status" value="1"/>
</dbReference>
<evidence type="ECO:0000313" key="3">
    <source>
        <dbReference type="Proteomes" id="UP001595925"/>
    </source>
</evidence>
<evidence type="ECO:0000313" key="2">
    <source>
        <dbReference type="EMBL" id="MFC4986874.1"/>
    </source>
</evidence>
<dbReference type="Pfam" id="PF14520">
    <property type="entry name" value="HHH_5"/>
    <property type="match status" value="1"/>
</dbReference>